<dbReference type="AlphaFoldDB" id="A0A0F9NM93"/>
<reference evidence="1" key="1">
    <citation type="journal article" date="2015" name="Nature">
        <title>Complex archaea that bridge the gap between prokaryotes and eukaryotes.</title>
        <authorList>
            <person name="Spang A."/>
            <person name="Saw J.H."/>
            <person name="Jorgensen S.L."/>
            <person name="Zaremba-Niedzwiedzka K."/>
            <person name="Martijn J."/>
            <person name="Lind A.E."/>
            <person name="van Eijk R."/>
            <person name="Schleper C."/>
            <person name="Guy L."/>
            <person name="Ettema T.J."/>
        </authorList>
    </citation>
    <scope>NUCLEOTIDE SEQUENCE</scope>
</reference>
<protein>
    <submittedName>
        <fullName evidence="1">Uncharacterized protein</fullName>
    </submittedName>
</protein>
<sequence length="252" mass="26817">MAVDFNNKRFLNPDFLRAVALGQVSNASYVSKHGENTDVGTSYETIWTAGGVYAWIAAATVLKVSSGNVNDTSAGSGAQTVKVEGLDTDYLEISETVTLNGRTAVNTALSYLRVHRMTVQTGGANGENAGILYAGTGNLTTGVPDNIFSCIAAGENRTLQAFYTIPAGVKGYLVSATYMSSVSKRVTVRLEMREIGGVFVPKDNGVFIDGRMDHELNFPEPILEKTDIQGQAKTGAGSGDIACRFEILLIDN</sequence>
<comment type="caution">
    <text evidence="1">The sequence shown here is derived from an EMBL/GenBank/DDBJ whole genome shotgun (WGS) entry which is preliminary data.</text>
</comment>
<evidence type="ECO:0000313" key="1">
    <source>
        <dbReference type="EMBL" id="KKM82462.1"/>
    </source>
</evidence>
<name>A0A0F9NM93_9ZZZZ</name>
<organism evidence="1">
    <name type="scientific">marine sediment metagenome</name>
    <dbReference type="NCBI Taxonomy" id="412755"/>
    <lineage>
        <taxon>unclassified sequences</taxon>
        <taxon>metagenomes</taxon>
        <taxon>ecological metagenomes</taxon>
    </lineage>
</organism>
<gene>
    <name evidence="1" type="ORF">LCGC14_1319210</name>
</gene>
<proteinExistence type="predicted"/>
<accession>A0A0F9NM93</accession>
<dbReference type="EMBL" id="LAZR01007859">
    <property type="protein sequence ID" value="KKM82462.1"/>
    <property type="molecule type" value="Genomic_DNA"/>
</dbReference>